<evidence type="ECO:0000313" key="2">
    <source>
        <dbReference type="EMBL" id="RLM93866.1"/>
    </source>
</evidence>
<protein>
    <submittedName>
        <fullName evidence="2">Uncharacterized protein</fullName>
    </submittedName>
</protein>
<proteinExistence type="predicted"/>
<organism evidence="2 3">
    <name type="scientific">Panicum miliaceum</name>
    <name type="common">Proso millet</name>
    <name type="synonym">Broomcorn millet</name>
    <dbReference type="NCBI Taxonomy" id="4540"/>
    <lineage>
        <taxon>Eukaryota</taxon>
        <taxon>Viridiplantae</taxon>
        <taxon>Streptophyta</taxon>
        <taxon>Embryophyta</taxon>
        <taxon>Tracheophyta</taxon>
        <taxon>Spermatophyta</taxon>
        <taxon>Magnoliopsida</taxon>
        <taxon>Liliopsida</taxon>
        <taxon>Poales</taxon>
        <taxon>Poaceae</taxon>
        <taxon>PACMAD clade</taxon>
        <taxon>Panicoideae</taxon>
        <taxon>Panicodae</taxon>
        <taxon>Paniceae</taxon>
        <taxon>Panicinae</taxon>
        <taxon>Panicum</taxon>
        <taxon>Panicum sect. Panicum</taxon>
    </lineage>
</organism>
<feature type="region of interest" description="Disordered" evidence="1">
    <location>
        <begin position="56"/>
        <end position="91"/>
    </location>
</feature>
<sequence>MPVAVTSQPAPIEAAGGGSCWREAEGPFVLELHLVEELCWSTAGSNAAAVVLRPPGDSPAVGRDGKGKAAASAAGKQTPALQDAPRQGSEPIEARRAADLHFSVSFKMVASNPAVVALTPLVFYSMTRLRFFFHRRPWRRTPGSGDYSSRKQRAGGLRPGRGDATTAGRQRLEGNKATSGGEMAARGW</sequence>
<keyword evidence="3" id="KW-1185">Reference proteome</keyword>
<reference evidence="3" key="1">
    <citation type="journal article" date="2019" name="Nat. Commun.">
        <title>The genome of broomcorn millet.</title>
        <authorList>
            <person name="Zou C."/>
            <person name="Miki D."/>
            <person name="Li D."/>
            <person name="Tang Q."/>
            <person name="Xiao L."/>
            <person name="Rajput S."/>
            <person name="Deng P."/>
            <person name="Jia W."/>
            <person name="Huang R."/>
            <person name="Zhang M."/>
            <person name="Sun Y."/>
            <person name="Hu J."/>
            <person name="Fu X."/>
            <person name="Schnable P.S."/>
            <person name="Li F."/>
            <person name="Zhang H."/>
            <person name="Feng B."/>
            <person name="Zhu X."/>
            <person name="Liu R."/>
            <person name="Schnable J.C."/>
            <person name="Zhu J.-K."/>
            <person name="Zhang H."/>
        </authorList>
    </citation>
    <scope>NUCLEOTIDE SEQUENCE [LARGE SCALE GENOMIC DNA]</scope>
</reference>
<dbReference type="AlphaFoldDB" id="A0A3L6R473"/>
<dbReference type="EMBL" id="PQIB02000010">
    <property type="protein sequence ID" value="RLM93866.1"/>
    <property type="molecule type" value="Genomic_DNA"/>
</dbReference>
<feature type="region of interest" description="Disordered" evidence="1">
    <location>
        <begin position="140"/>
        <end position="188"/>
    </location>
</feature>
<evidence type="ECO:0000256" key="1">
    <source>
        <dbReference type="SAM" id="MobiDB-lite"/>
    </source>
</evidence>
<evidence type="ECO:0000313" key="3">
    <source>
        <dbReference type="Proteomes" id="UP000275267"/>
    </source>
</evidence>
<comment type="caution">
    <text evidence="2">The sequence shown here is derived from an EMBL/GenBank/DDBJ whole genome shotgun (WGS) entry which is preliminary data.</text>
</comment>
<name>A0A3L6R473_PANMI</name>
<dbReference type="Proteomes" id="UP000275267">
    <property type="component" value="Unassembled WGS sequence"/>
</dbReference>
<accession>A0A3L6R473</accession>
<gene>
    <name evidence="2" type="ORF">C2845_PM08G20940</name>
</gene>